<dbReference type="GO" id="GO:0006226">
    <property type="term" value="P:dUMP biosynthetic process"/>
    <property type="evidence" value="ECO:0007669"/>
    <property type="project" value="InterPro"/>
</dbReference>
<dbReference type="EMBL" id="OW240921">
    <property type="protein sequence ID" value="CAH2319497.1"/>
    <property type="molecule type" value="Genomic_DNA"/>
</dbReference>
<dbReference type="SUPFAM" id="SSF51283">
    <property type="entry name" value="dUTPase-like"/>
    <property type="match status" value="1"/>
</dbReference>
<dbReference type="InterPro" id="IPR036157">
    <property type="entry name" value="dUTPase-like_sf"/>
</dbReference>
<dbReference type="EC" id="3.6.1.23" evidence="3"/>
<dbReference type="AlphaFoldDB" id="A0AAD1T5H3"/>
<dbReference type="InterPro" id="IPR033704">
    <property type="entry name" value="dUTPase_trimeric"/>
</dbReference>
<evidence type="ECO:0000256" key="5">
    <source>
        <dbReference type="ARBA" id="ARBA00023080"/>
    </source>
</evidence>
<dbReference type="Proteomes" id="UP001295444">
    <property type="component" value="Chromosome 10"/>
</dbReference>
<dbReference type="PANTHER" id="PTHR11241:SF0">
    <property type="entry name" value="DEOXYURIDINE 5'-TRIPHOSPHATE NUCLEOTIDOHYDROLASE"/>
    <property type="match status" value="1"/>
</dbReference>
<dbReference type="NCBIfam" id="TIGR00576">
    <property type="entry name" value="dut"/>
    <property type="match status" value="1"/>
</dbReference>
<evidence type="ECO:0000259" key="6">
    <source>
        <dbReference type="Pfam" id="PF00692"/>
    </source>
</evidence>
<comment type="similarity">
    <text evidence="2">Belongs to the dUTPase family.</text>
</comment>
<feature type="domain" description="dUTPase-like" evidence="6">
    <location>
        <begin position="57"/>
        <end position="181"/>
    </location>
</feature>
<protein>
    <recommendedName>
        <fullName evidence="3">dUTP diphosphatase</fullName>
        <ecNumber evidence="3">3.6.1.23</ecNumber>
    </recommendedName>
</protein>
<dbReference type="GO" id="GO:0046081">
    <property type="term" value="P:dUTP catabolic process"/>
    <property type="evidence" value="ECO:0007669"/>
    <property type="project" value="InterPro"/>
</dbReference>
<dbReference type="Gene3D" id="2.70.40.10">
    <property type="match status" value="1"/>
</dbReference>
<evidence type="ECO:0000256" key="2">
    <source>
        <dbReference type="ARBA" id="ARBA00006581"/>
    </source>
</evidence>
<dbReference type="InterPro" id="IPR008181">
    <property type="entry name" value="dUTPase"/>
</dbReference>
<keyword evidence="5" id="KW-0546">Nucleotide metabolism</keyword>
<accession>A0AAD1T5H3</accession>
<name>A0AAD1T5H3_PELCU</name>
<evidence type="ECO:0000256" key="1">
    <source>
        <dbReference type="ARBA" id="ARBA00005142"/>
    </source>
</evidence>
<dbReference type="CDD" id="cd07557">
    <property type="entry name" value="trimeric_dUTPase"/>
    <property type="match status" value="1"/>
</dbReference>
<organism evidence="7 8">
    <name type="scientific">Pelobates cultripes</name>
    <name type="common">Western spadefoot toad</name>
    <dbReference type="NCBI Taxonomy" id="61616"/>
    <lineage>
        <taxon>Eukaryota</taxon>
        <taxon>Metazoa</taxon>
        <taxon>Chordata</taxon>
        <taxon>Craniata</taxon>
        <taxon>Vertebrata</taxon>
        <taxon>Euteleostomi</taxon>
        <taxon>Amphibia</taxon>
        <taxon>Batrachia</taxon>
        <taxon>Anura</taxon>
        <taxon>Pelobatoidea</taxon>
        <taxon>Pelobatidae</taxon>
        <taxon>Pelobates</taxon>
    </lineage>
</organism>
<comment type="pathway">
    <text evidence="1">Pyrimidine metabolism; dUMP biosynthesis; dUMP from dCTP (dUTP route): step 2/2.</text>
</comment>
<dbReference type="GO" id="GO:0000287">
    <property type="term" value="F:magnesium ion binding"/>
    <property type="evidence" value="ECO:0007669"/>
    <property type="project" value="InterPro"/>
</dbReference>
<dbReference type="NCBIfam" id="NF001862">
    <property type="entry name" value="PRK00601.1"/>
    <property type="match status" value="1"/>
</dbReference>
<keyword evidence="4" id="KW-0378">Hydrolase</keyword>
<evidence type="ECO:0000313" key="7">
    <source>
        <dbReference type="EMBL" id="CAH2319497.1"/>
    </source>
</evidence>
<gene>
    <name evidence="7" type="ORF">PECUL_23A026173</name>
</gene>
<dbReference type="Pfam" id="PF00692">
    <property type="entry name" value="dUTPase"/>
    <property type="match status" value="1"/>
</dbReference>
<sequence>MHKWRDNLPTAVNILNNRPLSDHDTPLTRMIAPNIQAKPYVTSNTITYWEIEEGALAPYRATPEAAGIDLRARKEERLQIGQVQMFPTGIGIQIPLGHFGLIAPRSSLALKGIHVMGGVIDADYQGEIKVVLLNQGPQDLLVQEGDRIAQLVIIPIYQGQVHKGTAPTLQTVRGDKGFGSTNLNPGAKVWVRTEKGPPEPADIIATGNDNTAKLIGPAVIVMTALTLHPLVGSDTSNEIGGWDQSDSAEMKWKEIEIRVTCLTNDCPNIRASLYGEGYFSHNDTEAMNYIKLPHESFDMLTLESATPFGCRILFTHIDSNITLEELTQYWVGNDTSEVPKIFLSEDTGDRPGAVKLRMGEWEYPDDLEEVVTINVYQKYYTNRNYQPNIRPSSYVTTMALSPFYTGWSFDYFNGTENGEKRTEGRWKL</sequence>
<dbReference type="InterPro" id="IPR029054">
    <property type="entry name" value="dUTPase-like"/>
</dbReference>
<dbReference type="GO" id="GO:0004170">
    <property type="term" value="F:dUTP diphosphatase activity"/>
    <property type="evidence" value="ECO:0007669"/>
    <property type="project" value="UniProtKB-EC"/>
</dbReference>
<evidence type="ECO:0000256" key="4">
    <source>
        <dbReference type="ARBA" id="ARBA00022801"/>
    </source>
</evidence>
<keyword evidence="8" id="KW-1185">Reference proteome</keyword>
<proteinExistence type="inferred from homology"/>
<dbReference type="PANTHER" id="PTHR11241">
    <property type="entry name" value="DEOXYURIDINE 5'-TRIPHOSPHATE NUCLEOTIDOHYDROLASE"/>
    <property type="match status" value="1"/>
</dbReference>
<evidence type="ECO:0000256" key="3">
    <source>
        <dbReference type="ARBA" id="ARBA00012379"/>
    </source>
</evidence>
<reference evidence="7" key="1">
    <citation type="submission" date="2022-03" db="EMBL/GenBank/DDBJ databases">
        <authorList>
            <person name="Alioto T."/>
            <person name="Alioto T."/>
            <person name="Gomez Garrido J."/>
        </authorList>
    </citation>
    <scope>NUCLEOTIDE SEQUENCE</scope>
</reference>
<evidence type="ECO:0000313" key="8">
    <source>
        <dbReference type="Proteomes" id="UP001295444"/>
    </source>
</evidence>